<dbReference type="InterPro" id="IPR036390">
    <property type="entry name" value="WH_DNA-bd_sf"/>
</dbReference>
<keyword evidence="2" id="KW-0805">Transcription regulation</keyword>
<dbReference type="SUPFAM" id="SSF46785">
    <property type="entry name" value="Winged helix' DNA-binding domain"/>
    <property type="match status" value="1"/>
</dbReference>
<comment type="caution">
    <text evidence="6">The sequence shown here is derived from an EMBL/GenBank/DDBJ whole genome shotgun (WGS) entry which is preliminary data.</text>
</comment>
<accession>A0ABS7I2W5</accession>
<dbReference type="PANTHER" id="PTHR30419:SF31">
    <property type="entry name" value="BLR3139 PROTEIN"/>
    <property type="match status" value="1"/>
</dbReference>
<protein>
    <submittedName>
        <fullName evidence="6">LysR family transcriptional regulator</fullName>
    </submittedName>
</protein>
<proteinExistence type="inferred from homology"/>
<dbReference type="Pfam" id="PF03466">
    <property type="entry name" value="LysR_substrate"/>
    <property type="match status" value="1"/>
</dbReference>
<evidence type="ECO:0000256" key="3">
    <source>
        <dbReference type="ARBA" id="ARBA00023125"/>
    </source>
</evidence>
<name>A0ABS7I2W5_9MICO</name>
<keyword evidence="3" id="KW-0238">DNA-binding</keyword>
<comment type="similarity">
    <text evidence="1">Belongs to the LysR transcriptional regulatory family.</text>
</comment>
<evidence type="ECO:0000313" key="6">
    <source>
        <dbReference type="EMBL" id="MBW9111987.1"/>
    </source>
</evidence>
<dbReference type="InterPro" id="IPR005119">
    <property type="entry name" value="LysR_subst-bd"/>
</dbReference>
<keyword evidence="7" id="KW-1185">Reference proteome</keyword>
<reference evidence="6 7" key="1">
    <citation type="journal article" date="2021" name="MBio">
        <title>Poor Competitiveness of Bradyrhizobium in Pigeon Pea Root Colonization in Indian Soils.</title>
        <authorList>
            <person name="Chalasani D."/>
            <person name="Basu A."/>
            <person name="Pullabhotla S.V.S.R.N."/>
            <person name="Jorrin B."/>
            <person name="Neal A.L."/>
            <person name="Poole P.S."/>
            <person name="Podile A.R."/>
            <person name="Tkacz A."/>
        </authorList>
    </citation>
    <scope>NUCLEOTIDE SEQUENCE [LARGE SCALE GENOMIC DNA]</scope>
    <source>
        <strain evidence="6 7">HU12</strain>
    </source>
</reference>
<dbReference type="EMBL" id="JAEUAX010000023">
    <property type="protein sequence ID" value="MBW9111987.1"/>
    <property type="molecule type" value="Genomic_DNA"/>
</dbReference>
<dbReference type="Proteomes" id="UP000777440">
    <property type="component" value="Unassembled WGS sequence"/>
</dbReference>
<dbReference type="RefSeq" id="WP_220292945.1">
    <property type="nucleotide sequence ID" value="NZ_JAEUAX010000023.1"/>
</dbReference>
<dbReference type="InterPro" id="IPR050950">
    <property type="entry name" value="HTH-type_LysR_regulators"/>
</dbReference>
<evidence type="ECO:0000259" key="5">
    <source>
        <dbReference type="PROSITE" id="PS50931"/>
    </source>
</evidence>
<gene>
    <name evidence="6" type="ORF">JNB61_19675</name>
</gene>
<dbReference type="Pfam" id="PF00126">
    <property type="entry name" value="HTH_1"/>
    <property type="match status" value="1"/>
</dbReference>
<feature type="domain" description="HTH lysR-type" evidence="5">
    <location>
        <begin position="1"/>
        <end position="58"/>
    </location>
</feature>
<dbReference type="PANTHER" id="PTHR30419">
    <property type="entry name" value="HTH-TYPE TRANSCRIPTIONAL REGULATOR YBHD"/>
    <property type="match status" value="1"/>
</dbReference>
<dbReference type="PROSITE" id="PS50931">
    <property type="entry name" value="HTH_LYSR"/>
    <property type="match status" value="1"/>
</dbReference>
<dbReference type="InterPro" id="IPR000847">
    <property type="entry name" value="LysR_HTH_N"/>
</dbReference>
<organism evidence="6 7">
    <name type="scientific">Microbacterium ureisolvens</name>
    <dbReference type="NCBI Taxonomy" id="2781186"/>
    <lineage>
        <taxon>Bacteria</taxon>
        <taxon>Bacillati</taxon>
        <taxon>Actinomycetota</taxon>
        <taxon>Actinomycetes</taxon>
        <taxon>Micrococcales</taxon>
        <taxon>Microbacteriaceae</taxon>
        <taxon>Microbacterium</taxon>
    </lineage>
</organism>
<dbReference type="Gene3D" id="3.40.190.10">
    <property type="entry name" value="Periplasmic binding protein-like II"/>
    <property type="match status" value="2"/>
</dbReference>
<evidence type="ECO:0000256" key="2">
    <source>
        <dbReference type="ARBA" id="ARBA00023015"/>
    </source>
</evidence>
<dbReference type="CDD" id="cd05466">
    <property type="entry name" value="PBP2_LTTR_substrate"/>
    <property type="match status" value="1"/>
</dbReference>
<dbReference type="SUPFAM" id="SSF53850">
    <property type="entry name" value="Periplasmic binding protein-like II"/>
    <property type="match status" value="1"/>
</dbReference>
<evidence type="ECO:0000256" key="4">
    <source>
        <dbReference type="ARBA" id="ARBA00023163"/>
    </source>
</evidence>
<keyword evidence="4" id="KW-0804">Transcription</keyword>
<evidence type="ECO:0000313" key="7">
    <source>
        <dbReference type="Proteomes" id="UP000777440"/>
    </source>
</evidence>
<dbReference type="Gene3D" id="1.10.10.10">
    <property type="entry name" value="Winged helix-like DNA-binding domain superfamily/Winged helix DNA-binding domain"/>
    <property type="match status" value="1"/>
</dbReference>
<sequence>MLFTQLEYFVAVAREKHFGRAAAASYVSASALSESIRKLETELGVPLVRRGRSFQGLTPEGEAVLVWAQRVIADHRALKDEVSSAVGRLSGVVRVGVIPSGVALAARVLAELCATHPDLRVRLITGLTSEQVVGGLRSFELDAGLLHPSAAADDIRHILVETDRLVVVGSAMRPDLNDAIELAELERMPVCVLEPGMRARHILDEALAERGARLRPRVEVDSVEALLALARTGEWVSVVPRSAVPKAAASIGVKVAEIVRPEVSIPIVLATLGDEPRPPLSLAVDEAARRLVTPAA</sequence>
<dbReference type="InterPro" id="IPR036388">
    <property type="entry name" value="WH-like_DNA-bd_sf"/>
</dbReference>
<evidence type="ECO:0000256" key="1">
    <source>
        <dbReference type="ARBA" id="ARBA00009437"/>
    </source>
</evidence>